<accession>A0AAV2ELV6</accession>
<feature type="region of interest" description="Disordered" evidence="1">
    <location>
        <begin position="87"/>
        <end position="121"/>
    </location>
</feature>
<feature type="transmembrane region" description="Helical" evidence="2">
    <location>
        <begin position="12"/>
        <end position="31"/>
    </location>
</feature>
<keyword evidence="2" id="KW-0472">Membrane</keyword>
<evidence type="ECO:0000313" key="4">
    <source>
        <dbReference type="Proteomes" id="UP001497516"/>
    </source>
</evidence>
<gene>
    <name evidence="3" type="ORF">LTRI10_LOCUS27987</name>
</gene>
<proteinExistence type="predicted"/>
<sequence>MAVATTTSVPNLFRLILTAALCTGFYFVGFYQNFRGTVSLPAPPTPAEYLVDHIQNATFCDFPTLFPPLDFLAHHFLPGETVRVSPQMKRNHRRLGGPYAAAEEEGGKKNPSTREQMDFRN</sequence>
<organism evidence="3 4">
    <name type="scientific">Linum trigynum</name>
    <dbReference type="NCBI Taxonomy" id="586398"/>
    <lineage>
        <taxon>Eukaryota</taxon>
        <taxon>Viridiplantae</taxon>
        <taxon>Streptophyta</taxon>
        <taxon>Embryophyta</taxon>
        <taxon>Tracheophyta</taxon>
        <taxon>Spermatophyta</taxon>
        <taxon>Magnoliopsida</taxon>
        <taxon>eudicotyledons</taxon>
        <taxon>Gunneridae</taxon>
        <taxon>Pentapetalae</taxon>
        <taxon>rosids</taxon>
        <taxon>fabids</taxon>
        <taxon>Malpighiales</taxon>
        <taxon>Linaceae</taxon>
        <taxon>Linum</taxon>
    </lineage>
</organism>
<keyword evidence="2" id="KW-0812">Transmembrane</keyword>
<reference evidence="3 4" key="1">
    <citation type="submission" date="2024-04" db="EMBL/GenBank/DDBJ databases">
        <authorList>
            <person name="Fracassetti M."/>
        </authorList>
    </citation>
    <scope>NUCLEOTIDE SEQUENCE [LARGE SCALE GENOMIC DNA]</scope>
</reference>
<dbReference type="Proteomes" id="UP001497516">
    <property type="component" value="Chromosome 5"/>
</dbReference>
<evidence type="ECO:0000256" key="2">
    <source>
        <dbReference type="SAM" id="Phobius"/>
    </source>
</evidence>
<evidence type="ECO:0000256" key="1">
    <source>
        <dbReference type="SAM" id="MobiDB-lite"/>
    </source>
</evidence>
<dbReference type="AlphaFoldDB" id="A0AAV2ELV6"/>
<protein>
    <recommendedName>
        <fullName evidence="5">Mannosyltransferase</fullName>
    </recommendedName>
</protein>
<evidence type="ECO:0008006" key="5">
    <source>
        <dbReference type="Google" id="ProtNLM"/>
    </source>
</evidence>
<evidence type="ECO:0000313" key="3">
    <source>
        <dbReference type="EMBL" id="CAL1386973.1"/>
    </source>
</evidence>
<keyword evidence="4" id="KW-1185">Reference proteome</keyword>
<name>A0AAV2ELV6_9ROSI</name>
<keyword evidence="2" id="KW-1133">Transmembrane helix</keyword>
<dbReference type="EMBL" id="OZ034818">
    <property type="protein sequence ID" value="CAL1386973.1"/>
    <property type="molecule type" value="Genomic_DNA"/>
</dbReference>